<comment type="similarity">
    <text evidence="2 5">Belongs to the ubiquitin-activating E1 family. ULA1 subfamily.</text>
</comment>
<dbReference type="Gene3D" id="3.40.50.720">
    <property type="entry name" value="NAD(P)-binding Rossmann-like Domain"/>
    <property type="match status" value="2"/>
</dbReference>
<dbReference type="InterPro" id="IPR030667">
    <property type="entry name" value="APP-BP1"/>
</dbReference>
<dbReference type="PANTHER" id="PTHR10953">
    <property type="entry name" value="UBIQUITIN-ACTIVATING ENZYME E1"/>
    <property type="match status" value="1"/>
</dbReference>
<evidence type="ECO:0000313" key="8">
    <source>
        <dbReference type="Proteomes" id="UP001054837"/>
    </source>
</evidence>
<accession>A0AAV4TV09</accession>
<evidence type="ECO:0000256" key="2">
    <source>
        <dbReference type="ARBA" id="ARBA00006868"/>
    </source>
</evidence>
<dbReference type="PANTHER" id="PTHR10953:SF29">
    <property type="entry name" value="NEDD8-ACTIVATING ENZYME E1 REGULATORY SUBUNIT"/>
    <property type="match status" value="1"/>
</dbReference>
<proteinExistence type="inferred from homology"/>
<dbReference type="Pfam" id="PF00899">
    <property type="entry name" value="ThiF"/>
    <property type="match status" value="1"/>
</dbReference>
<dbReference type="InterPro" id="IPR045886">
    <property type="entry name" value="ThiF/MoeB/HesA"/>
</dbReference>
<dbReference type="GO" id="GO:0005737">
    <property type="term" value="C:cytoplasm"/>
    <property type="evidence" value="ECO:0007669"/>
    <property type="project" value="TreeGrafter"/>
</dbReference>
<evidence type="ECO:0000313" key="7">
    <source>
        <dbReference type="EMBL" id="GIY48770.1"/>
    </source>
</evidence>
<dbReference type="PIRSF" id="PIRSF039099">
    <property type="entry name" value="APP-BP1"/>
    <property type="match status" value="1"/>
</dbReference>
<evidence type="ECO:0000256" key="1">
    <source>
        <dbReference type="ARBA" id="ARBA00005032"/>
    </source>
</evidence>
<protein>
    <recommendedName>
        <fullName evidence="3 5">NEDD8-activating enzyme E1 regulatory subunit</fullName>
    </recommendedName>
</protein>
<evidence type="ECO:0000256" key="5">
    <source>
        <dbReference type="PIRNR" id="PIRNR039099"/>
    </source>
</evidence>
<comment type="caution">
    <text evidence="7">The sequence shown here is derived from an EMBL/GenBank/DDBJ whole genome shotgun (WGS) entry which is preliminary data.</text>
</comment>
<dbReference type="SUPFAM" id="SSF69572">
    <property type="entry name" value="Activating enzymes of the ubiquitin-like proteins"/>
    <property type="match status" value="1"/>
</dbReference>
<dbReference type="EMBL" id="BPLQ01010149">
    <property type="protein sequence ID" value="GIY48770.1"/>
    <property type="molecule type" value="Genomic_DNA"/>
</dbReference>
<dbReference type="CDD" id="cd01493">
    <property type="entry name" value="APPBP1_RUB"/>
    <property type="match status" value="1"/>
</dbReference>
<evidence type="ECO:0000256" key="4">
    <source>
        <dbReference type="ARBA" id="ARBA00022786"/>
    </source>
</evidence>
<sequence length="534" mass="60362">MAYAGDNRYEGSPKRVKYDRQLRLWDDHGQYALEAAHVCLVNASACGTEILKSLVLPGVGAFTILDGKIVTGEDAGSNFFLDKESIGKSRAKVSTEYLLEMNPDVRGEFVDETLESILQAEPNFFSKFTVVIATNVDESALLKLADKLWDQGVPLLVCRSYGMVGYMRVQFSDRTIIESRPENEFHDLRLDRPFPALQRFVDAVDLGKLTDQEHAHVPFVVILLKYLEGWKSRNDNQIPKNSKEKNVLKAEILKGARKKDDEENFEEACRAVNRSITVTTVPSEIQSILSDPLCENLTSESKSFWILVKALKEFVNNEGQGCLPVRGIIPDMTSDTQSYIKLQNIYKAKAEEDAHTVYVKVQQLLSNLGKPPNFISEHEVKIFCKNSHCLRVLHGRSIRDEYNPNTSNTQSLIAHLEHEDSNIVFYVLLRAVDKFYSTYCRYPGQTNDEVESDIVKLKNCVTSLMNEWSCSPIMKDDYIHEMCRFGAAELHSIAAFIGGCAAQEVIKLITGQYVPFNNTLIYYAVNQSTSVYEL</sequence>
<name>A0AAV4TV09_9ARAC</name>
<feature type="domain" description="THIF-type NAD/FAD binding fold" evidence="6">
    <location>
        <begin position="18"/>
        <end position="527"/>
    </location>
</feature>
<dbReference type="InterPro" id="IPR000594">
    <property type="entry name" value="ThiF_NAD_FAD-bd"/>
</dbReference>
<evidence type="ECO:0000259" key="6">
    <source>
        <dbReference type="Pfam" id="PF00899"/>
    </source>
</evidence>
<evidence type="ECO:0000256" key="3">
    <source>
        <dbReference type="ARBA" id="ARBA00015407"/>
    </source>
</evidence>
<dbReference type="FunFam" id="3.40.50.720:FF:000475">
    <property type="entry name" value="NEDD8-activating enzyme E1 regulatory subunit"/>
    <property type="match status" value="1"/>
</dbReference>
<gene>
    <name evidence="7" type="primary">Nae1</name>
    <name evidence="7" type="ORF">CDAR_314931</name>
</gene>
<reference evidence="7 8" key="1">
    <citation type="submission" date="2021-06" db="EMBL/GenBank/DDBJ databases">
        <title>Caerostris darwini draft genome.</title>
        <authorList>
            <person name="Kono N."/>
            <person name="Arakawa K."/>
        </authorList>
    </citation>
    <scope>NUCLEOTIDE SEQUENCE [LARGE SCALE GENOMIC DNA]</scope>
</reference>
<dbReference type="InterPro" id="IPR035985">
    <property type="entry name" value="Ubiquitin-activating_enz"/>
</dbReference>
<dbReference type="Proteomes" id="UP001054837">
    <property type="component" value="Unassembled WGS sequence"/>
</dbReference>
<keyword evidence="8" id="KW-1185">Reference proteome</keyword>
<dbReference type="GO" id="GO:0045116">
    <property type="term" value="P:protein neddylation"/>
    <property type="evidence" value="ECO:0007669"/>
    <property type="project" value="UniProtKB-UniRule"/>
</dbReference>
<comment type="pathway">
    <text evidence="1 5">Protein modification; protein neddylation.</text>
</comment>
<dbReference type="GO" id="GO:0019781">
    <property type="term" value="F:NEDD8 activating enzyme activity"/>
    <property type="evidence" value="ECO:0007669"/>
    <property type="project" value="UniProtKB-UniRule"/>
</dbReference>
<dbReference type="AlphaFoldDB" id="A0AAV4TV09"/>
<keyword evidence="4 5" id="KW-0833">Ubl conjugation pathway</keyword>
<organism evidence="7 8">
    <name type="scientific">Caerostris darwini</name>
    <dbReference type="NCBI Taxonomy" id="1538125"/>
    <lineage>
        <taxon>Eukaryota</taxon>
        <taxon>Metazoa</taxon>
        <taxon>Ecdysozoa</taxon>
        <taxon>Arthropoda</taxon>
        <taxon>Chelicerata</taxon>
        <taxon>Arachnida</taxon>
        <taxon>Araneae</taxon>
        <taxon>Araneomorphae</taxon>
        <taxon>Entelegynae</taxon>
        <taxon>Araneoidea</taxon>
        <taxon>Araneidae</taxon>
        <taxon>Caerostris</taxon>
    </lineage>
</organism>